<keyword evidence="5 8" id="KW-0547">Nucleotide-binding</keyword>
<keyword evidence="4 8" id="KW-0479">Metal-binding</keyword>
<evidence type="ECO:0000256" key="5">
    <source>
        <dbReference type="ARBA" id="ARBA00022741"/>
    </source>
</evidence>
<dbReference type="NCBIfam" id="NF000658">
    <property type="entry name" value="PRK00029.1"/>
    <property type="match status" value="1"/>
</dbReference>
<comment type="catalytic activity">
    <reaction evidence="8">
        <text>L-tyrosyl-[protein] + ATP = O-(5'-adenylyl)-L-tyrosyl-[protein] + diphosphate</text>
        <dbReference type="Rhea" id="RHEA:54288"/>
        <dbReference type="Rhea" id="RHEA-COMP:10136"/>
        <dbReference type="Rhea" id="RHEA-COMP:13846"/>
        <dbReference type="ChEBI" id="CHEBI:30616"/>
        <dbReference type="ChEBI" id="CHEBI:33019"/>
        <dbReference type="ChEBI" id="CHEBI:46858"/>
        <dbReference type="ChEBI" id="CHEBI:83624"/>
        <dbReference type="EC" id="2.7.7.108"/>
    </reaction>
</comment>
<feature type="binding site" evidence="8">
    <location>
        <position position="121"/>
    </location>
    <ligand>
        <name>ATP</name>
        <dbReference type="ChEBI" id="CHEBI:30616"/>
    </ligand>
</feature>
<feature type="binding site" evidence="8">
    <location>
        <position position="87"/>
    </location>
    <ligand>
        <name>ATP</name>
        <dbReference type="ChEBI" id="CHEBI:30616"/>
    </ligand>
</feature>
<keyword evidence="7 8" id="KW-0460">Magnesium</keyword>
<proteinExistence type="inferred from homology"/>
<feature type="binding site" evidence="8">
    <location>
        <position position="178"/>
    </location>
    <ligand>
        <name>ATP</name>
        <dbReference type="ChEBI" id="CHEBI:30616"/>
    </ligand>
</feature>
<feature type="binding site" evidence="8">
    <location>
        <position position="120"/>
    </location>
    <ligand>
        <name>ATP</name>
        <dbReference type="ChEBI" id="CHEBI:30616"/>
    </ligand>
</feature>
<dbReference type="EMBL" id="JAEPCM010000614">
    <property type="protein sequence ID" value="MCG7948085.1"/>
    <property type="molecule type" value="Genomic_DNA"/>
</dbReference>
<feature type="binding site" evidence="8">
    <location>
        <position position="85"/>
    </location>
    <ligand>
        <name>ATP</name>
        <dbReference type="ChEBI" id="CHEBI:30616"/>
    </ligand>
</feature>
<evidence type="ECO:0000256" key="6">
    <source>
        <dbReference type="ARBA" id="ARBA00022840"/>
    </source>
</evidence>
<evidence type="ECO:0000256" key="4">
    <source>
        <dbReference type="ARBA" id="ARBA00022723"/>
    </source>
</evidence>
<dbReference type="Proteomes" id="UP000886667">
    <property type="component" value="Unassembled WGS sequence"/>
</dbReference>
<evidence type="ECO:0000256" key="7">
    <source>
        <dbReference type="ARBA" id="ARBA00022842"/>
    </source>
</evidence>
<feature type="binding site" evidence="8">
    <location>
        <position position="171"/>
    </location>
    <ligand>
        <name>ATP</name>
        <dbReference type="ChEBI" id="CHEBI:30616"/>
    </ligand>
</feature>
<evidence type="ECO:0000313" key="9">
    <source>
        <dbReference type="EMBL" id="MCG7948085.1"/>
    </source>
</evidence>
<comment type="function">
    <text evidence="8">Nucleotidyltransferase involved in the post-translational modification of proteins. It can catalyze the addition of adenosine monophosphate (AMP) or uridine monophosphate (UMP) to a protein, resulting in modifications known as AMPylation and UMPylation.</text>
</comment>
<accession>A0A9E4N614</accession>
<dbReference type="EC" id="2.7.7.-" evidence="8"/>
<sequence length="483" mass="53893">MVLSNSYTELGGAFYRSIPPEPVKEPKLFLWNSPLAETLQLERILPGDGSSRAQIFSGNRLLPGAEPIALAYAGHQFGHFVPQLGDGRAHLLGELTDRYGDLKEIQLKGSGPTPYSRNGDGRYALGPAIREFIMGEALHAMGIPTTRSLAVITTGETVYRETPNQGAVLTRVASSHLRVGSFEYFAALKNRQALQQLSDFAIGRHYPELQNEGEGRFALLLEQVIKRQVELVVEWLRVGFIHGVMNTDNTTISGETIDYGPCAMMGVYSPDTVFSSIDRAGRYAFGNQPAIAQWNMARFAETLLPLIHADEKQAIEIASRKLEAFGDLFNDRYQRMMARKIGITEAEPSDVKLSSELLQCLQRKRLDYTESFDRLTRSLSSPDLAEQLSRELGDWYLQWQARLSAEAALQQAQQIMRQMNPLVIPRNQQMEQVIGISTQQGDASAAEQFLEVLRSPYTLTDKTEPYQQTTADADQGYQTFCGT</sequence>
<name>A0A9E4N614_9GAMM</name>
<dbReference type="GO" id="GO:0030145">
    <property type="term" value="F:manganese ion binding"/>
    <property type="evidence" value="ECO:0007669"/>
    <property type="project" value="UniProtKB-UniRule"/>
</dbReference>
<comment type="catalytic activity">
    <reaction evidence="8">
        <text>L-seryl-[protein] + UTP = O-(5'-uridylyl)-L-seryl-[protein] + diphosphate</text>
        <dbReference type="Rhea" id="RHEA:64604"/>
        <dbReference type="Rhea" id="RHEA-COMP:9863"/>
        <dbReference type="Rhea" id="RHEA-COMP:16635"/>
        <dbReference type="ChEBI" id="CHEBI:29999"/>
        <dbReference type="ChEBI" id="CHEBI:33019"/>
        <dbReference type="ChEBI" id="CHEBI:46398"/>
        <dbReference type="ChEBI" id="CHEBI:156051"/>
    </reaction>
</comment>
<comment type="catalytic activity">
    <reaction evidence="8">
        <text>L-seryl-[protein] + ATP = 3-O-(5'-adenylyl)-L-seryl-[protein] + diphosphate</text>
        <dbReference type="Rhea" id="RHEA:58120"/>
        <dbReference type="Rhea" id="RHEA-COMP:9863"/>
        <dbReference type="Rhea" id="RHEA-COMP:15073"/>
        <dbReference type="ChEBI" id="CHEBI:29999"/>
        <dbReference type="ChEBI" id="CHEBI:30616"/>
        <dbReference type="ChEBI" id="CHEBI:33019"/>
        <dbReference type="ChEBI" id="CHEBI:142516"/>
        <dbReference type="EC" id="2.7.7.108"/>
    </reaction>
</comment>
<dbReference type="PANTHER" id="PTHR32057">
    <property type="entry name" value="PROTEIN ADENYLYLTRANSFERASE SELO, MITOCHONDRIAL"/>
    <property type="match status" value="1"/>
</dbReference>
<feature type="binding site" evidence="8">
    <location>
        <position position="258"/>
    </location>
    <ligand>
        <name>Mg(2+)</name>
        <dbReference type="ChEBI" id="CHEBI:18420"/>
    </ligand>
</feature>
<evidence type="ECO:0000313" key="10">
    <source>
        <dbReference type="Proteomes" id="UP000886667"/>
    </source>
</evidence>
<keyword evidence="2 8" id="KW-0808">Transferase</keyword>
<dbReference type="PANTHER" id="PTHR32057:SF14">
    <property type="entry name" value="PROTEIN ADENYLYLTRANSFERASE SELO, MITOCHONDRIAL"/>
    <property type="match status" value="1"/>
</dbReference>
<organism evidence="9 10">
    <name type="scientific">Candidatus Thiodiazotropha taylori</name>
    <dbReference type="NCBI Taxonomy" id="2792791"/>
    <lineage>
        <taxon>Bacteria</taxon>
        <taxon>Pseudomonadati</taxon>
        <taxon>Pseudomonadota</taxon>
        <taxon>Gammaproteobacteria</taxon>
        <taxon>Chromatiales</taxon>
        <taxon>Sedimenticolaceae</taxon>
        <taxon>Candidatus Thiodiazotropha</taxon>
    </lineage>
</organism>
<dbReference type="GO" id="GO:0000287">
    <property type="term" value="F:magnesium ion binding"/>
    <property type="evidence" value="ECO:0007669"/>
    <property type="project" value="UniProtKB-UniRule"/>
</dbReference>
<protein>
    <recommendedName>
        <fullName evidence="8">Protein nucleotidyltransferase YdiU</fullName>
        <ecNumber evidence="8">2.7.7.-</ecNumber>
    </recommendedName>
    <alternativeName>
        <fullName evidence="8">Protein adenylyltransferase YdiU</fullName>
        <ecNumber evidence="8">2.7.7.108</ecNumber>
    </alternativeName>
    <alternativeName>
        <fullName evidence="8">Protein uridylyltransferase YdiU</fullName>
        <ecNumber evidence="8">2.7.7.-</ecNumber>
    </alternativeName>
</protein>
<evidence type="ECO:0000256" key="3">
    <source>
        <dbReference type="ARBA" id="ARBA00022695"/>
    </source>
</evidence>
<comment type="catalytic activity">
    <reaction evidence="8">
        <text>L-histidyl-[protein] + UTP = N(tele)-(5'-uridylyl)-L-histidyl-[protein] + diphosphate</text>
        <dbReference type="Rhea" id="RHEA:83891"/>
        <dbReference type="Rhea" id="RHEA-COMP:9745"/>
        <dbReference type="Rhea" id="RHEA-COMP:20239"/>
        <dbReference type="ChEBI" id="CHEBI:29979"/>
        <dbReference type="ChEBI" id="CHEBI:33019"/>
        <dbReference type="ChEBI" id="CHEBI:46398"/>
        <dbReference type="ChEBI" id="CHEBI:233474"/>
    </reaction>
</comment>
<keyword evidence="8" id="KW-0464">Manganese</keyword>
<evidence type="ECO:0000256" key="8">
    <source>
        <dbReference type="HAMAP-Rule" id="MF_00692"/>
    </source>
</evidence>
<dbReference type="GO" id="GO:0070733">
    <property type="term" value="F:AMPylase activity"/>
    <property type="evidence" value="ECO:0007669"/>
    <property type="project" value="UniProtKB-EC"/>
</dbReference>
<feature type="binding site" evidence="8">
    <location>
        <position position="249"/>
    </location>
    <ligand>
        <name>Mg(2+)</name>
        <dbReference type="ChEBI" id="CHEBI:18420"/>
    </ligand>
</feature>
<keyword evidence="3 8" id="KW-0548">Nucleotidyltransferase</keyword>
<reference evidence="9" key="1">
    <citation type="journal article" date="2021" name="Proc. Natl. Acad. Sci. U.S.A.">
        <title>Global biogeography of chemosynthetic symbionts reveals both localized and globally distributed symbiont groups. .</title>
        <authorList>
            <person name="Osvatic J.T."/>
            <person name="Wilkins L.G.E."/>
            <person name="Leibrecht L."/>
            <person name="Leray M."/>
            <person name="Zauner S."/>
            <person name="Polzin J."/>
            <person name="Camacho Y."/>
            <person name="Gros O."/>
            <person name="van Gils J.A."/>
            <person name="Eisen J.A."/>
            <person name="Petersen J.M."/>
            <person name="Yuen B."/>
        </authorList>
    </citation>
    <scope>NUCLEOTIDE SEQUENCE</scope>
    <source>
        <strain evidence="9">MAGclacostrist064TRANS</strain>
    </source>
</reference>
<comment type="cofactor">
    <cofactor evidence="8">
        <name>Mg(2+)</name>
        <dbReference type="ChEBI" id="CHEBI:18420"/>
    </cofactor>
    <cofactor evidence="8">
        <name>Mn(2+)</name>
        <dbReference type="ChEBI" id="CHEBI:29035"/>
    </cofactor>
</comment>
<dbReference type="GO" id="GO:0005524">
    <property type="term" value="F:ATP binding"/>
    <property type="evidence" value="ECO:0007669"/>
    <property type="project" value="UniProtKB-UniRule"/>
</dbReference>
<feature type="binding site" evidence="8">
    <location>
        <position position="108"/>
    </location>
    <ligand>
        <name>ATP</name>
        <dbReference type="ChEBI" id="CHEBI:30616"/>
    </ligand>
</feature>
<dbReference type="HAMAP" id="MF_00692">
    <property type="entry name" value="SelO"/>
    <property type="match status" value="1"/>
</dbReference>
<gene>
    <name evidence="8" type="primary">ydiU</name>
    <name evidence="8" type="synonym">selO</name>
    <name evidence="9" type="ORF">JAZ07_17210</name>
</gene>
<comment type="caution">
    <text evidence="9">The sequence shown here is derived from an EMBL/GenBank/DDBJ whole genome shotgun (WGS) entry which is preliminary data.</text>
</comment>
<dbReference type="Pfam" id="PF02696">
    <property type="entry name" value="SelO"/>
    <property type="match status" value="1"/>
</dbReference>
<feature type="binding site" evidence="8">
    <location>
        <position position="88"/>
    </location>
    <ligand>
        <name>ATP</name>
        <dbReference type="ChEBI" id="CHEBI:30616"/>
    </ligand>
</feature>
<comment type="catalytic activity">
    <reaction evidence="8">
        <text>L-threonyl-[protein] + ATP = 3-O-(5'-adenylyl)-L-threonyl-[protein] + diphosphate</text>
        <dbReference type="Rhea" id="RHEA:54292"/>
        <dbReference type="Rhea" id="RHEA-COMP:11060"/>
        <dbReference type="Rhea" id="RHEA-COMP:13847"/>
        <dbReference type="ChEBI" id="CHEBI:30013"/>
        <dbReference type="ChEBI" id="CHEBI:30616"/>
        <dbReference type="ChEBI" id="CHEBI:33019"/>
        <dbReference type="ChEBI" id="CHEBI:138113"/>
        <dbReference type="EC" id="2.7.7.108"/>
    </reaction>
</comment>
<feature type="binding site" evidence="8">
    <location>
        <position position="258"/>
    </location>
    <ligand>
        <name>ATP</name>
        <dbReference type="ChEBI" id="CHEBI:30616"/>
    </ligand>
</feature>
<dbReference type="EC" id="2.7.7.108" evidence="8"/>
<dbReference type="InterPro" id="IPR003846">
    <property type="entry name" value="SelO"/>
</dbReference>
<dbReference type="AlphaFoldDB" id="A0A9E4N614"/>
<keyword evidence="6 8" id="KW-0067">ATP-binding</keyword>
<comment type="catalytic activity">
    <reaction evidence="8">
        <text>L-tyrosyl-[protein] + UTP = O-(5'-uridylyl)-L-tyrosyl-[protein] + diphosphate</text>
        <dbReference type="Rhea" id="RHEA:83887"/>
        <dbReference type="Rhea" id="RHEA-COMP:10136"/>
        <dbReference type="Rhea" id="RHEA-COMP:20238"/>
        <dbReference type="ChEBI" id="CHEBI:33019"/>
        <dbReference type="ChEBI" id="CHEBI:46398"/>
        <dbReference type="ChEBI" id="CHEBI:46858"/>
        <dbReference type="ChEBI" id="CHEBI:90602"/>
    </reaction>
</comment>
<evidence type="ECO:0000256" key="2">
    <source>
        <dbReference type="ARBA" id="ARBA00022679"/>
    </source>
</evidence>
<feature type="active site" description="Proton acceptor" evidence="8">
    <location>
        <position position="248"/>
    </location>
</feature>
<evidence type="ECO:0000256" key="1">
    <source>
        <dbReference type="ARBA" id="ARBA00009747"/>
    </source>
</evidence>
<comment type="similarity">
    <text evidence="1 8">Belongs to the SELO family.</text>
</comment>